<dbReference type="InterPro" id="IPR011057">
    <property type="entry name" value="Mss4-like_sf"/>
</dbReference>
<dbReference type="Proteomes" id="UP000018211">
    <property type="component" value="Unassembled WGS sequence"/>
</dbReference>
<evidence type="ECO:0000313" key="6">
    <source>
        <dbReference type="Proteomes" id="UP000018211"/>
    </source>
</evidence>
<reference evidence="5 6" key="1">
    <citation type="journal article" date="2013" name="ISME J.">
        <title>Comparative genomics of pathogenic lineages of Vibrio nigripulchritudo identifies virulence-associated traits.</title>
        <authorList>
            <person name="Goudenege D."/>
            <person name="Labreuche Y."/>
            <person name="Krin E."/>
            <person name="Ansquer D."/>
            <person name="Mangenot S."/>
            <person name="Calteau A."/>
            <person name="Medigue C."/>
            <person name="Mazel D."/>
            <person name="Polz M.F."/>
            <person name="Le Roux F."/>
        </authorList>
    </citation>
    <scope>NUCLEOTIDE SEQUENCE [LARGE SCALE GENOMIC DNA]</scope>
    <source>
        <strain evidence="5 6">SOn1</strain>
    </source>
</reference>
<dbReference type="Gene3D" id="2.170.150.70">
    <property type="match status" value="1"/>
</dbReference>
<dbReference type="SUPFAM" id="SSF51316">
    <property type="entry name" value="Mss4-like"/>
    <property type="match status" value="1"/>
</dbReference>
<evidence type="ECO:0000256" key="1">
    <source>
        <dbReference type="ARBA" id="ARBA00005495"/>
    </source>
</evidence>
<keyword evidence="3" id="KW-0862">Zinc</keyword>
<dbReference type="RefSeq" id="WP_022612469.1">
    <property type="nucleotide sequence ID" value="NZ_LK391965.1"/>
</dbReference>
<evidence type="ECO:0000256" key="3">
    <source>
        <dbReference type="ARBA" id="ARBA00022833"/>
    </source>
</evidence>
<evidence type="ECO:0000259" key="4">
    <source>
        <dbReference type="PROSITE" id="PS51891"/>
    </source>
</evidence>
<comment type="caution">
    <text evidence="5">The sequence shown here is derived from an EMBL/GenBank/DDBJ whole genome shotgun (WGS) entry which is preliminary data.</text>
</comment>
<name>A0AAV2VTP9_9VIBR</name>
<organism evidence="5 6">
    <name type="scientific">Vibrio nigripulchritudo SOn1</name>
    <dbReference type="NCBI Taxonomy" id="1238450"/>
    <lineage>
        <taxon>Bacteria</taxon>
        <taxon>Pseudomonadati</taxon>
        <taxon>Pseudomonadota</taxon>
        <taxon>Gammaproteobacteria</taxon>
        <taxon>Vibrionales</taxon>
        <taxon>Vibrionaceae</taxon>
        <taxon>Vibrio</taxon>
    </lineage>
</organism>
<evidence type="ECO:0000313" key="5">
    <source>
        <dbReference type="EMBL" id="CCO47777.1"/>
    </source>
</evidence>
<dbReference type="InterPro" id="IPR006913">
    <property type="entry name" value="CENP-V/GFA"/>
</dbReference>
<keyword evidence="2" id="KW-0479">Metal-binding</keyword>
<evidence type="ECO:0000256" key="2">
    <source>
        <dbReference type="ARBA" id="ARBA00022723"/>
    </source>
</evidence>
<protein>
    <recommendedName>
        <fullName evidence="4">CENP-V/GFA domain-containing protein</fullName>
    </recommendedName>
</protein>
<dbReference type="GO" id="GO:0046872">
    <property type="term" value="F:metal ion binding"/>
    <property type="evidence" value="ECO:0007669"/>
    <property type="project" value="UniProtKB-KW"/>
</dbReference>
<gene>
    <name evidence="5" type="ORF">VIBNISOn1_360009</name>
</gene>
<dbReference type="EMBL" id="CAOF01000127">
    <property type="protein sequence ID" value="CCO47777.1"/>
    <property type="molecule type" value="Genomic_DNA"/>
</dbReference>
<feature type="domain" description="CENP-V/GFA" evidence="4">
    <location>
        <begin position="3"/>
        <end position="115"/>
    </location>
</feature>
<sequence>MEYTGSCECGSNRILVRLPKPIESYEARACQCDFCVPRGAAYLSDPAGTLFISASNLKSQSQGAGLARFWVCQQCDSLVAVTYDFEGKTKGALNISALPPDLKTRIKVTHASPHLLSAEVKTQRWRSLWMNTIFELPDTQESL</sequence>
<accession>A0AAV2VTP9</accession>
<comment type="similarity">
    <text evidence="1">Belongs to the Gfa family.</text>
</comment>
<dbReference type="PROSITE" id="PS51891">
    <property type="entry name" value="CENP_V_GFA"/>
    <property type="match status" value="1"/>
</dbReference>
<proteinExistence type="inferred from homology"/>
<dbReference type="GO" id="GO:0016846">
    <property type="term" value="F:carbon-sulfur lyase activity"/>
    <property type="evidence" value="ECO:0007669"/>
    <property type="project" value="InterPro"/>
</dbReference>
<dbReference type="AlphaFoldDB" id="A0AAV2VTP9"/>